<reference evidence="2" key="1">
    <citation type="submission" date="2013-12" db="EMBL/GenBank/DDBJ databases">
        <authorList>
            <person name="Rivas A."/>
            <person name="Lemos M."/>
            <person name="Osorio C."/>
        </authorList>
    </citation>
    <scope>NUCLEOTIDE SEQUENCE</scope>
    <source>
        <strain evidence="2">J3G801</strain>
    </source>
</reference>
<dbReference type="AlphaFoldDB" id="W8R8V6"/>
<dbReference type="CDD" id="cd00519">
    <property type="entry name" value="Lipase_3"/>
    <property type="match status" value="1"/>
</dbReference>
<dbReference type="PANTHER" id="PTHR45856:SF24">
    <property type="entry name" value="FUNGAL LIPASE-LIKE DOMAIN-CONTAINING PROTEIN"/>
    <property type="match status" value="1"/>
</dbReference>
<dbReference type="InterPro" id="IPR029058">
    <property type="entry name" value="AB_hydrolase_fold"/>
</dbReference>
<dbReference type="InterPro" id="IPR051218">
    <property type="entry name" value="Sec_MonoDiacylglyc_Lipase"/>
</dbReference>
<evidence type="ECO:0000313" key="2">
    <source>
        <dbReference type="EMBL" id="AHL64216.1"/>
    </source>
</evidence>
<sequence>MPIDTNLVCQPCTQFNSWAKLMFRSETNHGIPGLVVKLHPINMEPLEAITDNEGLVTFVNIPLDGSKFYVTVGSLLSEVEKFPSKNIEPDFKPHSSIQVEGIPPGHILHREVTIGDLWNIKPDDNILVKEHSAISKAISHTVCLECLTIFNVKAVRSKVPVFLHSDEYNLVSGYNGSLISILSYASFFDGIEDEAKDIYNVSTIGDNFRVNVSKMEQAIEEKTQKVTVDGSVISVLKQLRENSHVTKIDDSSMISPPNLVKAVDENCPTFITEEVPYSKHYKAIPVIEYSKEFNTKSSEAFIMWNDENIIISFRGTALISDALLDLYTLKKDISLDGDPNSEEKDYHIHAGFSVYVERLYALLRFKIEELLAEKSRHLIICGHSLGGASASLFSLFSNNFCKPKSIRTYTYGAPRVFSTDIGMFGNKKDLYDYVNKLTHFRHVNFEDVVPQVPPQTIGFIHNGQLVQLFEYKLPNQGVQQMILLPHIDIDPKCYHLDINNNGICDFCNKEYSDHIIDANTGAIDAFGGKYHSSKLYAKNLANHIADFYMHNYSIEARQKNILYNLEHKLELLERESIFKKAKHKVEQAVKQSALTSVFPVSFLVDEKVVMSQDQVLKNTIRLIKQSGASDGVIKQSMTADIILYGDQKVTTQVKDQLKTWRPLHD</sequence>
<dbReference type="Gene3D" id="3.40.50.1820">
    <property type="entry name" value="alpha/beta hydrolase"/>
    <property type="match status" value="1"/>
</dbReference>
<name>W8R8V6_PHODD</name>
<dbReference type="GO" id="GO:0006629">
    <property type="term" value="P:lipid metabolic process"/>
    <property type="evidence" value="ECO:0007669"/>
    <property type="project" value="InterPro"/>
</dbReference>
<evidence type="ECO:0000259" key="1">
    <source>
        <dbReference type="Pfam" id="PF01764"/>
    </source>
</evidence>
<dbReference type="PANTHER" id="PTHR45856">
    <property type="entry name" value="ALPHA/BETA-HYDROLASES SUPERFAMILY PROTEIN"/>
    <property type="match status" value="1"/>
</dbReference>
<dbReference type="SUPFAM" id="SSF53474">
    <property type="entry name" value="alpha/beta-Hydrolases"/>
    <property type="match status" value="1"/>
</dbReference>
<dbReference type="InterPro" id="IPR002921">
    <property type="entry name" value="Fungal_lipase-type"/>
</dbReference>
<protein>
    <submittedName>
        <fullName evidence="2">Lipase</fullName>
    </submittedName>
</protein>
<proteinExistence type="predicted"/>
<dbReference type="EMBL" id="KF984036">
    <property type="protein sequence ID" value="AHL64216.1"/>
    <property type="molecule type" value="Genomic_DNA"/>
</dbReference>
<reference evidence="2" key="2">
    <citation type="journal article" date="2014" name="FEMS Microbiol. Lett.">
        <title>Evidence for horizontal gene transfer, gene duplication and genetic variation as driving forces of the diversity of haemolytic phenotypes in Photobacterium damselae subsp. damselae.</title>
        <authorList>
            <person name="Rivas A.J."/>
            <person name="Labella A.M."/>
            <person name="Borrego J.J."/>
            <person name="Lemos M.L."/>
            <person name="Osorio C.R."/>
        </authorList>
    </citation>
    <scope>NUCLEOTIDE SEQUENCE</scope>
    <source>
        <strain evidence="2">J3G801</strain>
    </source>
</reference>
<organism evidence="2">
    <name type="scientific">Photobacterium damselae subsp. damselae</name>
    <name type="common">Listonella damsela</name>
    <dbReference type="NCBI Taxonomy" id="85581"/>
    <lineage>
        <taxon>Bacteria</taxon>
        <taxon>Pseudomonadati</taxon>
        <taxon>Pseudomonadota</taxon>
        <taxon>Gammaproteobacteria</taxon>
        <taxon>Vibrionales</taxon>
        <taxon>Vibrionaceae</taxon>
        <taxon>Photobacterium</taxon>
    </lineage>
</organism>
<feature type="domain" description="Fungal lipase-type" evidence="1">
    <location>
        <begin position="311"/>
        <end position="455"/>
    </location>
</feature>
<accession>W8R8V6</accession>
<dbReference type="Pfam" id="PF01764">
    <property type="entry name" value="Lipase_3"/>
    <property type="match status" value="1"/>
</dbReference>